<reference evidence="1 2" key="1">
    <citation type="submission" date="2022-12" db="EMBL/GenBank/DDBJ databases">
        <title>Chromosome-level genome of Tegillarca granosa.</title>
        <authorList>
            <person name="Kim J."/>
        </authorList>
    </citation>
    <scope>NUCLEOTIDE SEQUENCE [LARGE SCALE GENOMIC DNA]</scope>
    <source>
        <strain evidence="1">Teg-2019</strain>
        <tissue evidence="1">Adductor muscle</tissue>
    </source>
</reference>
<evidence type="ECO:0000313" key="2">
    <source>
        <dbReference type="Proteomes" id="UP001217089"/>
    </source>
</evidence>
<sequence>MAAFFCSSHLYQRNCLPGCIKNLAVGSMFHISNMWQLVHALEVLIEKEKMQAIRGIYRLDVAVSKDSVRVTSLTGRYNRIGK</sequence>
<dbReference type="Proteomes" id="UP001217089">
    <property type="component" value="Unassembled WGS sequence"/>
</dbReference>
<proteinExistence type="predicted"/>
<dbReference type="EMBL" id="JARBDR010000918">
    <property type="protein sequence ID" value="KAJ8301343.1"/>
    <property type="molecule type" value="Genomic_DNA"/>
</dbReference>
<protein>
    <submittedName>
        <fullName evidence="1">Uncharacterized protein</fullName>
    </submittedName>
</protein>
<evidence type="ECO:0000313" key="1">
    <source>
        <dbReference type="EMBL" id="KAJ8301343.1"/>
    </source>
</evidence>
<organism evidence="1 2">
    <name type="scientific">Tegillarca granosa</name>
    <name type="common">Malaysian cockle</name>
    <name type="synonym">Anadara granosa</name>
    <dbReference type="NCBI Taxonomy" id="220873"/>
    <lineage>
        <taxon>Eukaryota</taxon>
        <taxon>Metazoa</taxon>
        <taxon>Spiralia</taxon>
        <taxon>Lophotrochozoa</taxon>
        <taxon>Mollusca</taxon>
        <taxon>Bivalvia</taxon>
        <taxon>Autobranchia</taxon>
        <taxon>Pteriomorphia</taxon>
        <taxon>Arcoida</taxon>
        <taxon>Arcoidea</taxon>
        <taxon>Arcidae</taxon>
        <taxon>Tegillarca</taxon>
    </lineage>
</organism>
<comment type="caution">
    <text evidence="1">The sequence shown here is derived from an EMBL/GenBank/DDBJ whole genome shotgun (WGS) entry which is preliminary data.</text>
</comment>
<keyword evidence="2" id="KW-1185">Reference proteome</keyword>
<accession>A0ABQ9E7J6</accession>
<name>A0ABQ9E7J6_TEGGR</name>
<gene>
    <name evidence="1" type="ORF">KUTeg_020330</name>
</gene>